<evidence type="ECO:0000313" key="4">
    <source>
        <dbReference type="Proteomes" id="UP000284379"/>
    </source>
</evidence>
<dbReference type="RefSeq" id="WP_002561995.1">
    <property type="nucleotide sequence ID" value="NZ_CABJFV010000005.1"/>
</dbReference>
<dbReference type="PANTHER" id="PTHR22901">
    <property type="entry name" value="SIALATE O-ACETYLESTERASE"/>
    <property type="match status" value="1"/>
</dbReference>
<protein>
    <submittedName>
        <fullName evidence="3">Sialate O-acetylesterase</fullName>
    </submittedName>
</protein>
<dbReference type="EMBL" id="QSGO01000005">
    <property type="protein sequence ID" value="RHB36004.1"/>
    <property type="molecule type" value="Genomic_DNA"/>
</dbReference>
<comment type="caution">
    <text evidence="3">The sequence shown here is derived from an EMBL/GenBank/DDBJ whole genome shotgun (WGS) entry which is preliminary data.</text>
</comment>
<dbReference type="PANTHER" id="PTHR22901:SF0">
    <property type="entry name" value="SIALATE O-ACETYLESTERASE"/>
    <property type="match status" value="1"/>
</dbReference>
<feature type="domain" description="Sialate O-acetylesterase" evidence="2">
    <location>
        <begin position="278"/>
        <end position="395"/>
    </location>
</feature>
<dbReference type="GO" id="GO:0005975">
    <property type="term" value="P:carbohydrate metabolic process"/>
    <property type="evidence" value="ECO:0007669"/>
    <property type="project" value="TreeGrafter"/>
</dbReference>
<dbReference type="InterPro" id="IPR005181">
    <property type="entry name" value="SASA"/>
</dbReference>
<dbReference type="Pfam" id="PF03629">
    <property type="entry name" value="SASA"/>
    <property type="match status" value="1"/>
</dbReference>
<gene>
    <name evidence="3" type="ORF">DW888_09235</name>
</gene>
<dbReference type="InterPro" id="IPR036514">
    <property type="entry name" value="SGNH_hydro_sf"/>
</dbReference>
<reference evidence="3 4" key="1">
    <citation type="submission" date="2018-08" db="EMBL/GenBank/DDBJ databases">
        <title>A genome reference for cultivated species of the human gut microbiota.</title>
        <authorList>
            <person name="Zou Y."/>
            <person name="Xue W."/>
            <person name="Luo G."/>
        </authorList>
    </citation>
    <scope>NUCLEOTIDE SEQUENCE [LARGE SCALE GENOMIC DNA]</scope>
    <source>
        <strain evidence="3 4">AM40-30BH</strain>
    </source>
</reference>
<dbReference type="SUPFAM" id="SSF52266">
    <property type="entry name" value="SGNH hydrolase"/>
    <property type="match status" value="1"/>
</dbReference>
<dbReference type="GO" id="GO:0001681">
    <property type="term" value="F:sialate O-acetylesterase activity"/>
    <property type="evidence" value="ECO:0007669"/>
    <property type="project" value="InterPro"/>
</dbReference>
<sequence length="507" mass="57579">MKKFFVNLLVIFLLSITSFGTLYAKTILPGLIGNDMVLKQKSKVAFWGWDKPGMDISVETSWNNRKYVAKTGLDGKWNMYISTPEAGGPYHILINGTDRIELNNVLIGEVWFTSGQSNMGWSIIEEKNAENILKNADHANIRLFHVPRHVSDRKESVFGKNAVWKECNAETVRHFSAMSYHFAVFLQEQLNVPIGIISASWAGTGIESWLSYDLQASDDNLRKATDRWWKWKKDFPHDSIAYAEKLALQEENLAKGTAREIVKKPKSVHMLERPHCKPGSLYNGMVHPCMPYTISGLIWYQGENSVEWADEYEYQLQSMIDSWRAGFHLDFPVLVGQLTNFNYPSAERAAILRDAQLKAREKKDTYVICTIDIGNADDVHPDDKLPFGQRFADMALSKIYGRKKIADYPVAEKAVAKGDKIVVSFNLVKELRIKGGELNDIWVTDATGEKRKVKAFTKRNKLIIGCENIQNPVKVSYAVENNVNANLYNKNGLPAFPFTLPVRMSEK</sequence>
<dbReference type="InterPro" id="IPR039329">
    <property type="entry name" value="SIAE"/>
</dbReference>
<proteinExistence type="predicted"/>
<evidence type="ECO:0000313" key="3">
    <source>
        <dbReference type="EMBL" id="RHB36004.1"/>
    </source>
</evidence>
<evidence type="ECO:0000256" key="1">
    <source>
        <dbReference type="ARBA" id="ARBA00022801"/>
    </source>
</evidence>
<dbReference type="Proteomes" id="UP000284379">
    <property type="component" value="Unassembled WGS sequence"/>
</dbReference>
<accession>A0A413VR91</accession>
<dbReference type="Gene3D" id="3.40.50.1110">
    <property type="entry name" value="SGNH hydrolase"/>
    <property type="match status" value="1"/>
</dbReference>
<organism evidence="3 4">
    <name type="scientific">Bacteroides nordii</name>
    <dbReference type="NCBI Taxonomy" id="291645"/>
    <lineage>
        <taxon>Bacteria</taxon>
        <taxon>Pseudomonadati</taxon>
        <taxon>Bacteroidota</taxon>
        <taxon>Bacteroidia</taxon>
        <taxon>Bacteroidales</taxon>
        <taxon>Bacteroidaceae</taxon>
        <taxon>Bacteroides</taxon>
    </lineage>
</organism>
<keyword evidence="1" id="KW-0378">Hydrolase</keyword>
<name>A0A413VR91_9BACE</name>
<evidence type="ECO:0000259" key="2">
    <source>
        <dbReference type="Pfam" id="PF03629"/>
    </source>
</evidence>
<dbReference type="AlphaFoldDB" id="A0A413VR91"/>